<protein>
    <recommendedName>
        <fullName evidence="2">CWH43-like N-terminal domain-containing protein</fullName>
    </recommendedName>
</protein>
<feature type="transmembrane region" description="Helical" evidence="1">
    <location>
        <begin position="141"/>
        <end position="163"/>
    </location>
</feature>
<organism evidence="3 4">
    <name type="scientific">Romanomermis culicivorax</name>
    <name type="common">Nematode worm</name>
    <dbReference type="NCBI Taxonomy" id="13658"/>
    <lineage>
        <taxon>Eukaryota</taxon>
        <taxon>Metazoa</taxon>
        <taxon>Ecdysozoa</taxon>
        <taxon>Nematoda</taxon>
        <taxon>Enoplea</taxon>
        <taxon>Dorylaimia</taxon>
        <taxon>Mermithida</taxon>
        <taxon>Mermithoidea</taxon>
        <taxon>Mermithidae</taxon>
        <taxon>Romanomermis</taxon>
    </lineage>
</organism>
<dbReference type="Pfam" id="PF10277">
    <property type="entry name" value="Frag1"/>
    <property type="match status" value="1"/>
</dbReference>
<dbReference type="AlphaFoldDB" id="A0A915J969"/>
<keyword evidence="1" id="KW-1133">Transmembrane helix</keyword>
<sequence>MISISLWDAKVGVFIFLSISSALTAKLIGLSISYALHYDEMLANGTGCETNDVLTLTPISHVAGLYPEKFLLGMSHFICGSLNLFWAWAYSYFYKHCRAYHNRGAWYRLFCCFIKLNGAMVPLNLFIVFNIGIEDHFPAHASAFTGFLVAFNCGMISNVSLQYASGFYKVSRKTFLWKCGLIPLNLAMSFGMLASFTLYKNEGCSLAAYQIFSITEYFIISFAGIYHLIGNKELKNFHLKLAAVFPGIDSMLSSMKNQHKTVMNQENDVVREQLAKIKEQKYLSTANLQKFVKFMFGLEKSFRSSGAILYLKSL</sequence>
<keyword evidence="3" id="KW-1185">Reference proteome</keyword>
<feature type="transmembrane region" description="Helical" evidence="1">
    <location>
        <begin position="175"/>
        <end position="196"/>
    </location>
</feature>
<evidence type="ECO:0000313" key="4">
    <source>
        <dbReference type="WBParaSite" id="nRc.2.0.1.t22299-RA"/>
    </source>
</evidence>
<evidence type="ECO:0000256" key="1">
    <source>
        <dbReference type="SAM" id="Phobius"/>
    </source>
</evidence>
<dbReference type="GO" id="GO:0000139">
    <property type="term" value="C:Golgi membrane"/>
    <property type="evidence" value="ECO:0007669"/>
    <property type="project" value="InterPro"/>
</dbReference>
<proteinExistence type="predicted"/>
<feature type="transmembrane region" description="Helical" evidence="1">
    <location>
        <begin position="12"/>
        <end position="36"/>
    </location>
</feature>
<dbReference type="WBParaSite" id="nRc.2.0.1.t22299-RA">
    <property type="protein sequence ID" value="nRc.2.0.1.t22299-RA"/>
    <property type="gene ID" value="nRc.2.0.1.g22299"/>
</dbReference>
<accession>A0A915J969</accession>
<dbReference type="GO" id="GO:0006506">
    <property type="term" value="P:GPI anchor biosynthetic process"/>
    <property type="evidence" value="ECO:0007669"/>
    <property type="project" value="TreeGrafter"/>
</dbReference>
<dbReference type="PANTHER" id="PTHR12892">
    <property type="entry name" value="FGF RECEPTOR ACTIVATING PROTEIN 1"/>
    <property type="match status" value="1"/>
</dbReference>
<dbReference type="PANTHER" id="PTHR12892:SF15">
    <property type="entry name" value="POST-GPI ATTACHMENT TO PROTEINS FACTOR 2-LIKE"/>
    <property type="match status" value="1"/>
</dbReference>
<reference evidence="4" key="1">
    <citation type="submission" date="2022-11" db="UniProtKB">
        <authorList>
            <consortium name="WormBaseParasite"/>
        </authorList>
    </citation>
    <scope>IDENTIFICATION</scope>
</reference>
<feature type="transmembrane region" description="Helical" evidence="1">
    <location>
        <begin position="70"/>
        <end position="93"/>
    </location>
</feature>
<keyword evidence="1" id="KW-0812">Transmembrane</keyword>
<evidence type="ECO:0000259" key="2">
    <source>
        <dbReference type="Pfam" id="PF10277"/>
    </source>
</evidence>
<feature type="domain" description="CWH43-like N-terminal" evidence="2">
    <location>
        <begin position="16"/>
        <end position="229"/>
    </location>
</feature>
<keyword evidence="1" id="KW-0472">Membrane</keyword>
<feature type="transmembrane region" description="Helical" evidence="1">
    <location>
        <begin position="105"/>
        <end position="129"/>
    </location>
</feature>
<feature type="transmembrane region" description="Helical" evidence="1">
    <location>
        <begin position="208"/>
        <end position="229"/>
    </location>
</feature>
<dbReference type="GO" id="GO:0005789">
    <property type="term" value="C:endoplasmic reticulum membrane"/>
    <property type="evidence" value="ECO:0007669"/>
    <property type="project" value="TreeGrafter"/>
</dbReference>
<dbReference type="InterPro" id="IPR019402">
    <property type="entry name" value="CWH43_N"/>
</dbReference>
<dbReference type="InterPro" id="IPR039545">
    <property type="entry name" value="PGAP2"/>
</dbReference>
<evidence type="ECO:0000313" key="3">
    <source>
        <dbReference type="Proteomes" id="UP000887565"/>
    </source>
</evidence>
<dbReference type="Proteomes" id="UP000887565">
    <property type="component" value="Unplaced"/>
</dbReference>
<name>A0A915J969_ROMCU</name>